<comment type="caution">
    <text evidence="5">The sequence shown here is derived from an EMBL/GenBank/DDBJ whole genome shotgun (WGS) entry which is preliminary data.</text>
</comment>
<accession>A0A3A3Z0X7</accession>
<feature type="domain" description="HTH araC/xylS-type" evidence="4">
    <location>
        <begin position="161"/>
        <end position="259"/>
    </location>
</feature>
<keyword evidence="6" id="KW-1185">Reference proteome</keyword>
<evidence type="ECO:0000313" key="5">
    <source>
        <dbReference type="EMBL" id="RJK96161.1"/>
    </source>
</evidence>
<organism evidence="5 6">
    <name type="scientific">Vallicoccus soli</name>
    <dbReference type="NCBI Taxonomy" id="2339232"/>
    <lineage>
        <taxon>Bacteria</taxon>
        <taxon>Bacillati</taxon>
        <taxon>Actinomycetota</taxon>
        <taxon>Actinomycetes</taxon>
        <taxon>Motilibacterales</taxon>
        <taxon>Vallicoccaceae</taxon>
        <taxon>Vallicoccus</taxon>
    </lineage>
</organism>
<reference evidence="5 6" key="1">
    <citation type="submission" date="2018-09" db="EMBL/GenBank/DDBJ databases">
        <title>YIM 75000 draft genome.</title>
        <authorList>
            <person name="Tang S."/>
            <person name="Feng Y."/>
        </authorList>
    </citation>
    <scope>NUCLEOTIDE SEQUENCE [LARGE SCALE GENOMIC DNA]</scope>
    <source>
        <strain evidence="5 6">YIM 75000</strain>
    </source>
</reference>
<evidence type="ECO:0000256" key="1">
    <source>
        <dbReference type="ARBA" id="ARBA00023015"/>
    </source>
</evidence>
<keyword evidence="1" id="KW-0805">Transcription regulation</keyword>
<dbReference type="PANTHER" id="PTHR46796">
    <property type="entry name" value="HTH-TYPE TRANSCRIPTIONAL ACTIVATOR RHAS-RELATED"/>
    <property type="match status" value="1"/>
</dbReference>
<dbReference type="OrthoDB" id="2559672at2"/>
<dbReference type="InterPro" id="IPR009057">
    <property type="entry name" value="Homeodomain-like_sf"/>
</dbReference>
<dbReference type="InterPro" id="IPR050204">
    <property type="entry name" value="AraC_XylS_family_regulators"/>
</dbReference>
<dbReference type="SMART" id="SM00342">
    <property type="entry name" value="HTH_ARAC"/>
    <property type="match status" value="1"/>
</dbReference>
<dbReference type="GO" id="GO:0003700">
    <property type="term" value="F:DNA-binding transcription factor activity"/>
    <property type="evidence" value="ECO:0007669"/>
    <property type="project" value="InterPro"/>
</dbReference>
<dbReference type="Proteomes" id="UP000265614">
    <property type="component" value="Unassembled WGS sequence"/>
</dbReference>
<gene>
    <name evidence="5" type="ORF">D5H78_10965</name>
</gene>
<evidence type="ECO:0000313" key="6">
    <source>
        <dbReference type="Proteomes" id="UP000265614"/>
    </source>
</evidence>
<dbReference type="PANTHER" id="PTHR46796:SF15">
    <property type="entry name" value="BLL1074 PROTEIN"/>
    <property type="match status" value="1"/>
</dbReference>
<name>A0A3A3Z0X7_9ACTN</name>
<dbReference type="SUPFAM" id="SSF46689">
    <property type="entry name" value="Homeodomain-like"/>
    <property type="match status" value="1"/>
</dbReference>
<dbReference type="Pfam" id="PF12833">
    <property type="entry name" value="HTH_18"/>
    <property type="match status" value="1"/>
</dbReference>
<dbReference type="Gene3D" id="1.10.10.60">
    <property type="entry name" value="Homeodomain-like"/>
    <property type="match status" value="1"/>
</dbReference>
<dbReference type="InterPro" id="IPR018060">
    <property type="entry name" value="HTH_AraC"/>
</dbReference>
<dbReference type="EMBL" id="QZEZ01000004">
    <property type="protein sequence ID" value="RJK96161.1"/>
    <property type="molecule type" value="Genomic_DNA"/>
</dbReference>
<sequence length="282" mass="29972">MSELVRWRPPAPLRHLAGAASGWREAGGGPGRHRGLPSPALTVILTLDEPLHLAEHPDPRDPPGAYEGLLGGLHTRPALVVHDGRQSGVQLELDPLGARAVLGLPAGALAGRDVHAEDVLGPRARRLRERLGEAPDWPARFAVLQRWLAAAPPAEPSPEVRRAWALLRRSGGRTSVAALCADVGWGERHLRARFRAEVGLSPKQAGRVVRFDRARRLLQRPGAGSVAEVAARCGYADQAHLARDFRELAGAPPTRWLADERAGGALRSVQDAAGAGAPGSTA</sequence>
<protein>
    <submittedName>
        <fullName evidence="5">AraC family transcriptional regulator</fullName>
    </submittedName>
</protein>
<dbReference type="PROSITE" id="PS01124">
    <property type="entry name" value="HTH_ARAC_FAMILY_2"/>
    <property type="match status" value="1"/>
</dbReference>
<keyword evidence="2" id="KW-0238">DNA-binding</keyword>
<evidence type="ECO:0000256" key="3">
    <source>
        <dbReference type="ARBA" id="ARBA00023163"/>
    </source>
</evidence>
<dbReference type="AlphaFoldDB" id="A0A3A3Z0X7"/>
<evidence type="ECO:0000256" key="2">
    <source>
        <dbReference type="ARBA" id="ARBA00023125"/>
    </source>
</evidence>
<proteinExistence type="predicted"/>
<dbReference type="GO" id="GO:0043565">
    <property type="term" value="F:sequence-specific DNA binding"/>
    <property type="evidence" value="ECO:0007669"/>
    <property type="project" value="InterPro"/>
</dbReference>
<keyword evidence="3" id="KW-0804">Transcription</keyword>
<evidence type="ECO:0000259" key="4">
    <source>
        <dbReference type="PROSITE" id="PS01124"/>
    </source>
</evidence>